<evidence type="ECO:0000313" key="2">
    <source>
        <dbReference type="Proteomes" id="UP001273350"/>
    </source>
</evidence>
<protein>
    <submittedName>
        <fullName evidence="1">Uncharacterized protein</fullName>
    </submittedName>
</protein>
<sequence length="510" mass="58241">MILILTASCQNDIENENKEEALSLHNNYEIVDGIIKIESVQKLKNILKTYQNDVQAQNDFNDEIRQIQTKGFKSLTPMFDEDDVKKMEDFIVAKKAKKQKMNSEYGISNDVSGDENFDVEDDLIQDPSFAAILNENRELIVGDSLYKYTEQGLYFCLEKNRQKLYNYLNGLKSSSKKNNLTRKMAMVAPVDEEISFFIPEDRPFLEVPLPDIPVQDPFPVKPTPRLMKSSLPISRVDNDGFFEKIFGESEVDTEEYGDGRRIKIKFWNQNYFIFSSLGCSARFQKRVKILGVSGWQKSYATQIELGVNDISYEYNYNVPVYNVAKYNYENFFIEINGVKYAGSGKQIIEFPSGATNFPYSGSSPQEVTVSIFRQDLFEIKCDANKVYNQVVDVAVKQAFKAIVAQNPALTEVGKKVENGDLTYKVVAVNPLLNKATISTQGMKWTNNNDNAITHYFDFNFVLTYSSDYNNPEDYLKGLQGSTKYARVRADIYGAALHDNVWKGRRLILGQ</sequence>
<dbReference type="EMBL" id="JAWXVI010000006">
    <property type="protein sequence ID" value="MDX6189944.1"/>
    <property type="molecule type" value="Genomic_DNA"/>
</dbReference>
<gene>
    <name evidence="1" type="ORF">SGQ83_11335</name>
</gene>
<keyword evidence="2" id="KW-1185">Reference proteome</keyword>
<comment type="caution">
    <text evidence="1">The sequence shown here is derived from an EMBL/GenBank/DDBJ whole genome shotgun (WGS) entry which is preliminary data.</text>
</comment>
<proteinExistence type="predicted"/>
<accession>A0ABU4RBI6</accession>
<dbReference type="RefSeq" id="WP_230003116.1">
    <property type="nucleotide sequence ID" value="NZ_CP087134.1"/>
</dbReference>
<dbReference type="Proteomes" id="UP001273350">
    <property type="component" value="Unassembled WGS sequence"/>
</dbReference>
<reference evidence="1 2" key="1">
    <citation type="submission" date="2023-11" db="EMBL/GenBank/DDBJ databases">
        <title>Unpublished Manusciprt.</title>
        <authorList>
            <person name="Saticioglu I.B."/>
            <person name="Ay H."/>
            <person name="Ajmi N."/>
            <person name="Altun S."/>
            <person name="Duman M."/>
        </authorList>
    </citation>
    <scope>NUCLEOTIDE SEQUENCE [LARGE SCALE GENOMIC DNA]</scope>
    <source>
        <strain evidence="1 2">Fl-318</strain>
    </source>
</reference>
<name>A0ABU4RBI6_9FLAO</name>
<evidence type="ECO:0000313" key="1">
    <source>
        <dbReference type="EMBL" id="MDX6189944.1"/>
    </source>
</evidence>
<organism evidence="1 2">
    <name type="scientific">Flavobacterium cupriresistens</name>
    <dbReference type="NCBI Taxonomy" id="2893885"/>
    <lineage>
        <taxon>Bacteria</taxon>
        <taxon>Pseudomonadati</taxon>
        <taxon>Bacteroidota</taxon>
        <taxon>Flavobacteriia</taxon>
        <taxon>Flavobacteriales</taxon>
        <taxon>Flavobacteriaceae</taxon>
        <taxon>Flavobacterium</taxon>
    </lineage>
</organism>